<dbReference type="Proteomes" id="UP000003163">
    <property type="component" value="Unassembled WGS sequence"/>
</dbReference>
<name>J8ZNW7_EDHAE</name>
<dbReference type="EMBL" id="AFBI03000170">
    <property type="protein sequence ID" value="EJW01388.1"/>
    <property type="molecule type" value="Genomic_DNA"/>
</dbReference>
<keyword evidence="3" id="KW-1185">Reference proteome</keyword>
<reference evidence="3" key="2">
    <citation type="submission" date="2015-07" db="EMBL/GenBank/DDBJ databases">
        <title>Contrasting host-pathogen interactions and genome evolution in two generalist and specialist microsporidian pathogens of mosquitoes.</title>
        <authorList>
            <consortium name="The Broad Institute Genomics Platform"/>
            <consortium name="The Broad Institute Genome Sequencing Center for Infectious Disease"/>
            <person name="Cuomo C.A."/>
            <person name="Sanscrainte N.D."/>
            <person name="Goldberg J.M."/>
            <person name="Heiman D."/>
            <person name="Young S."/>
            <person name="Zeng Q."/>
            <person name="Becnel J.J."/>
            <person name="Birren B.W."/>
        </authorList>
    </citation>
    <scope>NUCLEOTIDE SEQUENCE [LARGE SCALE GENOMIC DNA]</scope>
    <source>
        <strain evidence="3">USNM 41457</strain>
    </source>
</reference>
<comment type="caution">
    <text evidence="2">The sequence shown here is derived from an EMBL/GenBank/DDBJ whole genome shotgun (WGS) entry which is preliminary data.</text>
</comment>
<protein>
    <submittedName>
        <fullName evidence="2">Uncharacterized protein</fullName>
    </submittedName>
</protein>
<feature type="compositionally biased region" description="Low complexity" evidence="1">
    <location>
        <begin position="1"/>
        <end position="22"/>
    </location>
</feature>
<dbReference type="AlphaFoldDB" id="J8ZNW7"/>
<gene>
    <name evidence="2" type="ORF">EDEG_03982</name>
</gene>
<dbReference type="VEuPathDB" id="MicrosporidiaDB:EDEG_03982"/>
<feature type="region of interest" description="Disordered" evidence="1">
    <location>
        <begin position="1"/>
        <end position="25"/>
    </location>
</feature>
<sequence length="114" mass="13447">MFNTFSSSMKSNTNSNNINNSSSKKREKVSYFIDFQNNNLNKYDGVGRLGLPLGLPDIPDLEELLEIGKEIILSRRLFKKLFKPFCGFIRPFTFRLTDQVFQNFKNYQNRRYCE</sequence>
<dbReference type="HOGENOM" id="CLU_2121038_0_0_1"/>
<evidence type="ECO:0000313" key="3">
    <source>
        <dbReference type="Proteomes" id="UP000003163"/>
    </source>
</evidence>
<evidence type="ECO:0000313" key="2">
    <source>
        <dbReference type="EMBL" id="EJW01388.1"/>
    </source>
</evidence>
<reference evidence="2 3" key="1">
    <citation type="submission" date="2011-08" db="EMBL/GenBank/DDBJ databases">
        <authorList>
            <person name="Liu Z.J."/>
            <person name="Shi F.L."/>
            <person name="Lu J.Q."/>
            <person name="Li M."/>
            <person name="Wang Z.L."/>
        </authorList>
    </citation>
    <scope>NUCLEOTIDE SEQUENCE [LARGE SCALE GENOMIC DNA]</scope>
    <source>
        <strain evidence="2 3">USNM 41457</strain>
    </source>
</reference>
<dbReference type="InParanoid" id="J8ZNW7"/>
<accession>J8ZNW7</accession>
<organism evidence="2 3">
    <name type="scientific">Edhazardia aedis (strain USNM 41457)</name>
    <name type="common">Microsporidian parasite</name>
    <dbReference type="NCBI Taxonomy" id="1003232"/>
    <lineage>
        <taxon>Eukaryota</taxon>
        <taxon>Fungi</taxon>
        <taxon>Fungi incertae sedis</taxon>
        <taxon>Microsporidia</taxon>
        <taxon>Edhazardia</taxon>
    </lineage>
</organism>
<evidence type="ECO:0000256" key="1">
    <source>
        <dbReference type="SAM" id="MobiDB-lite"/>
    </source>
</evidence>
<proteinExistence type="predicted"/>